<reference evidence="2" key="1">
    <citation type="journal article" date="2020" name="Stud. Mycol.">
        <title>101 Dothideomycetes genomes: a test case for predicting lifestyles and emergence of pathogens.</title>
        <authorList>
            <person name="Haridas S."/>
            <person name="Albert R."/>
            <person name="Binder M."/>
            <person name="Bloem J."/>
            <person name="Labutti K."/>
            <person name="Salamov A."/>
            <person name="Andreopoulos B."/>
            <person name="Baker S."/>
            <person name="Barry K."/>
            <person name="Bills G."/>
            <person name="Bluhm B."/>
            <person name="Cannon C."/>
            <person name="Castanera R."/>
            <person name="Culley D."/>
            <person name="Daum C."/>
            <person name="Ezra D."/>
            <person name="Gonzalez J."/>
            <person name="Henrissat B."/>
            <person name="Kuo A."/>
            <person name="Liang C."/>
            <person name="Lipzen A."/>
            <person name="Lutzoni F."/>
            <person name="Magnuson J."/>
            <person name="Mondo S."/>
            <person name="Nolan M."/>
            <person name="Ohm R."/>
            <person name="Pangilinan J."/>
            <person name="Park H.-J."/>
            <person name="Ramirez L."/>
            <person name="Alfaro M."/>
            <person name="Sun H."/>
            <person name="Tritt A."/>
            <person name="Yoshinaga Y."/>
            <person name="Zwiers L.-H."/>
            <person name="Turgeon B."/>
            <person name="Goodwin S."/>
            <person name="Spatafora J."/>
            <person name="Crous P."/>
            <person name="Grigoriev I."/>
        </authorList>
    </citation>
    <scope>NUCLEOTIDE SEQUENCE</scope>
    <source>
        <strain evidence="2">CBS 121739</strain>
    </source>
</reference>
<dbReference type="RefSeq" id="XP_033601650.1">
    <property type="nucleotide sequence ID" value="XM_033743793.1"/>
</dbReference>
<evidence type="ECO:0000313" key="3">
    <source>
        <dbReference type="Proteomes" id="UP000799437"/>
    </source>
</evidence>
<dbReference type="EMBL" id="ML996570">
    <property type="protein sequence ID" value="KAF2759199.1"/>
    <property type="molecule type" value="Genomic_DNA"/>
</dbReference>
<dbReference type="AlphaFoldDB" id="A0A6A6WAJ8"/>
<dbReference type="GeneID" id="54484847"/>
<proteinExistence type="predicted"/>
<gene>
    <name evidence="2" type="ORF">EJ05DRAFT_475425</name>
</gene>
<feature type="signal peptide" evidence="1">
    <location>
        <begin position="1"/>
        <end position="19"/>
    </location>
</feature>
<keyword evidence="3" id="KW-1185">Reference proteome</keyword>
<feature type="chain" id="PRO_5025658227" evidence="1">
    <location>
        <begin position="20"/>
        <end position="482"/>
    </location>
</feature>
<accession>A0A6A6WAJ8</accession>
<keyword evidence="1" id="KW-0732">Signal</keyword>
<organism evidence="2 3">
    <name type="scientific">Pseudovirgaria hyperparasitica</name>
    <dbReference type="NCBI Taxonomy" id="470096"/>
    <lineage>
        <taxon>Eukaryota</taxon>
        <taxon>Fungi</taxon>
        <taxon>Dikarya</taxon>
        <taxon>Ascomycota</taxon>
        <taxon>Pezizomycotina</taxon>
        <taxon>Dothideomycetes</taxon>
        <taxon>Dothideomycetes incertae sedis</taxon>
        <taxon>Acrospermales</taxon>
        <taxon>Acrospermaceae</taxon>
        <taxon>Pseudovirgaria</taxon>
    </lineage>
</organism>
<evidence type="ECO:0000313" key="2">
    <source>
        <dbReference type="EMBL" id="KAF2759199.1"/>
    </source>
</evidence>
<evidence type="ECO:0000256" key="1">
    <source>
        <dbReference type="SAM" id="SignalP"/>
    </source>
</evidence>
<protein>
    <submittedName>
        <fullName evidence="2">Uncharacterized protein</fullName>
    </submittedName>
</protein>
<sequence length="482" mass="49688">MVAISELLIVLATALSVEASSKCCAADKCFASAKLPAKATPIVSAFCQKYIHKTPGTVTVTVSATKGSTVSPTPVVVTQPGNPITIRTTPIVTSVLTVTETQQQVISSGACGTTVTSPYPTSTNYRVRGIDPGSPNQRRHVPVIPDFLTSNCNPKDLPAKVSKACSCFLTSATTTVTATQNVGTTLPASTQVVTAPGTTVLETASELSSIITVTQTAVQTQTTCTGASTTATEYTGVFSCGVPSPTAGQIGTPTCANDNVPPGETNSPFRVEGASEGNIFDGCIVSGPRNITTPSGGTHLCDGTNNNANPAPGATFTTDIQSAGNQAGFDLDGSYSNQFQDFFITRISATAQTGNQFWGVLRNRVFTARGGCQEQVSPADEALWAYDAFAPNRVFLSTSPGYQVVRLGDQQSITVTVLAGNPNSGNTIPAQGATFGTGTVAGSDGSIQLTVPSQPGCYLYKAELSNAIRSNAFYLSVLPASS</sequence>
<dbReference type="Proteomes" id="UP000799437">
    <property type="component" value="Unassembled WGS sequence"/>
</dbReference>
<dbReference type="OrthoDB" id="10007757at2759"/>
<name>A0A6A6WAJ8_9PEZI</name>